<dbReference type="Proteomes" id="UP000553059">
    <property type="component" value="Unassembled WGS sequence"/>
</dbReference>
<organism evidence="4 5">
    <name type="scientific">Desulfitobacterium dehalogenans</name>
    <dbReference type="NCBI Taxonomy" id="36854"/>
    <lineage>
        <taxon>Bacteria</taxon>
        <taxon>Bacillati</taxon>
        <taxon>Bacillota</taxon>
        <taxon>Clostridia</taxon>
        <taxon>Eubacteriales</taxon>
        <taxon>Desulfitobacteriaceae</taxon>
        <taxon>Desulfitobacterium</taxon>
    </lineage>
</organism>
<accession>A0A7C7D8L3</accession>
<dbReference type="PANTHER" id="PTHR45663:SF11">
    <property type="entry name" value="GEO12009P1"/>
    <property type="match status" value="1"/>
</dbReference>
<dbReference type="InterPro" id="IPR013766">
    <property type="entry name" value="Thioredoxin_domain"/>
</dbReference>
<sequence length="106" mass="12077">MFELTKENFEKEVLEAKGVVFVDFWSPKCEPCMALLPDVEDFVKRNEGRAKFCKLDTAGNKRLAISQKVMGIPTFVFYKDGEKAFVFDKDSIDMSAVQQKLDDLLG</sequence>
<comment type="similarity">
    <text evidence="1">Belongs to the thioredoxin family.</text>
</comment>
<name>A0A7C7D8L3_9FIRM</name>
<dbReference type="Pfam" id="PF00085">
    <property type="entry name" value="Thioredoxin"/>
    <property type="match status" value="1"/>
</dbReference>
<proteinExistence type="inferred from homology"/>
<keyword evidence="2" id="KW-0676">Redox-active center</keyword>
<dbReference type="GO" id="GO:0045454">
    <property type="term" value="P:cell redox homeostasis"/>
    <property type="evidence" value="ECO:0007669"/>
    <property type="project" value="TreeGrafter"/>
</dbReference>
<dbReference type="GO" id="GO:0015035">
    <property type="term" value="F:protein-disulfide reductase activity"/>
    <property type="evidence" value="ECO:0007669"/>
    <property type="project" value="TreeGrafter"/>
</dbReference>
<dbReference type="CDD" id="cd02947">
    <property type="entry name" value="TRX_family"/>
    <property type="match status" value="1"/>
</dbReference>
<dbReference type="PROSITE" id="PS51352">
    <property type="entry name" value="THIOREDOXIN_2"/>
    <property type="match status" value="1"/>
</dbReference>
<evidence type="ECO:0000256" key="1">
    <source>
        <dbReference type="ARBA" id="ARBA00008987"/>
    </source>
</evidence>
<protein>
    <submittedName>
        <fullName evidence="4">Thioredoxin</fullName>
    </submittedName>
</protein>
<evidence type="ECO:0000259" key="3">
    <source>
        <dbReference type="PROSITE" id="PS51352"/>
    </source>
</evidence>
<reference evidence="4 5" key="1">
    <citation type="journal article" date="2020" name="Biotechnol. Biofuels">
        <title>New insights from the biogas microbiome by comprehensive genome-resolved metagenomics of nearly 1600 species originating from multiple anaerobic digesters.</title>
        <authorList>
            <person name="Campanaro S."/>
            <person name="Treu L."/>
            <person name="Rodriguez-R L.M."/>
            <person name="Kovalovszki A."/>
            <person name="Ziels R.M."/>
            <person name="Maus I."/>
            <person name="Zhu X."/>
            <person name="Kougias P.G."/>
            <person name="Basile A."/>
            <person name="Luo G."/>
            <person name="Schluter A."/>
            <person name="Konstantinidis K.T."/>
            <person name="Angelidaki I."/>
        </authorList>
    </citation>
    <scope>NUCLEOTIDE SEQUENCE [LARGE SCALE GENOMIC DNA]</scope>
    <source>
        <strain evidence="4">AS05jafATM_4</strain>
    </source>
</reference>
<gene>
    <name evidence="4" type="ORF">GX523_19835</name>
</gene>
<dbReference type="SUPFAM" id="SSF52833">
    <property type="entry name" value="Thioredoxin-like"/>
    <property type="match status" value="1"/>
</dbReference>
<comment type="caution">
    <text evidence="4">The sequence shown here is derived from an EMBL/GenBank/DDBJ whole genome shotgun (WGS) entry which is preliminary data.</text>
</comment>
<dbReference type="InterPro" id="IPR036249">
    <property type="entry name" value="Thioredoxin-like_sf"/>
</dbReference>
<evidence type="ECO:0000256" key="2">
    <source>
        <dbReference type="ARBA" id="ARBA00023284"/>
    </source>
</evidence>
<dbReference type="AlphaFoldDB" id="A0A7C7D8L3"/>
<dbReference type="PANTHER" id="PTHR45663">
    <property type="entry name" value="GEO12009P1"/>
    <property type="match status" value="1"/>
</dbReference>
<evidence type="ECO:0000313" key="4">
    <source>
        <dbReference type="EMBL" id="HHY28955.1"/>
    </source>
</evidence>
<dbReference type="GO" id="GO:0005829">
    <property type="term" value="C:cytosol"/>
    <property type="evidence" value="ECO:0007669"/>
    <property type="project" value="TreeGrafter"/>
</dbReference>
<evidence type="ECO:0000313" key="5">
    <source>
        <dbReference type="Proteomes" id="UP000553059"/>
    </source>
</evidence>
<feature type="domain" description="Thioredoxin" evidence="3">
    <location>
        <begin position="1"/>
        <end position="106"/>
    </location>
</feature>
<dbReference type="EMBL" id="DUTF01000417">
    <property type="protein sequence ID" value="HHY28955.1"/>
    <property type="molecule type" value="Genomic_DNA"/>
</dbReference>
<dbReference type="Gene3D" id="3.40.30.10">
    <property type="entry name" value="Glutaredoxin"/>
    <property type="match status" value="1"/>
</dbReference>